<dbReference type="SUPFAM" id="SSF52317">
    <property type="entry name" value="Class I glutamine amidotransferase-like"/>
    <property type="match status" value="1"/>
</dbReference>
<dbReference type="PROSITE" id="PS51273">
    <property type="entry name" value="GATASE_TYPE_1"/>
    <property type="match status" value="1"/>
</dbReference>
<dbReference type="PANTHER" id="PTHR43235">
    <property type="entry name" value="GLUTAMINE AMIDOTRANSFERASE PB2B2.05-RELATED"/>
    <property type="match status" value="1"/>
</dbReference>
<dbReference type="Pfam" id="PF07722">
    <property type="entry name" value="Peptidase_C26"/>
    <property type="match status" value="1"/>
</dbReference>
<dbReference type="Gene3D" id="3.40.50.880">
    <property type="match status" value="1"/>
</dbReference>
<accession>A0A5S9MS59</accession>
<evidence type="ECO:0000313" key="2">
    <source>
        <dbReference type="EMBL" id="CAA0086461.1"/>
    </source>
</evidence>
<dbReference type="InterPro" id="IPR011697">
    <property type="entry name" value="Peptidase_C26"/>
</dbReference>
<protein>
    <submittedName>
        <fullName evidence="1">Glutamine amidotransferase</fullName>
        <ecNumber evidence="1">2.4.2.-</ecNumber>
    </submittedName>
</protein>
<gene>
    <name evidence="2" type="ORF">IHBHHGIJ_01045</name>
    <name evidence="1" type="ORF">KFEGEMFD_00106</name>
</gene>
<dbReference type="AlphaFoldDB" id="A0A5S9MS59"/>
<name>A0A5S9MS59_9GAMM</name>
<reference evidence="3 4" key="1">
    <citation type="submission" date="2019-11" db="EMBL/GenBank/DDBJ databases">
        <authorList>
            <person name="Holert J."/>
        </authorList>
    </citation>
    <scope>NUCLEOTIDE SEQUENCE [LARGE SCALE GENOMIC DNA]</scope>
    <source>
        <strain evidence="1">BC3_2A</strain>
        <strain evidence="2">SB11_1A</strain>
    </source>
</reference>
<organism evidence="1 4">
    <name type="scientific">Zhongshania aliphaticivorans</name>
    <dbReference type="NCBI Taxonomy" id="1470434"/>
    <lineage>
        <taxon>Bacteria</taxon>
        <taxon>Pseudomonadati</taxon>
        <taxon>Pseudomonadota</taxon>
        <taxon>Gammaproteobacteria</taxon>
        <taxon>Cellvibrionales</taxon>
        <taxon>Spongiibacteraceae</taxon>
        <taxon>Zhongshania</taxon>
    </lineage>
</organism>
<evidence type="ECO:0000313" key="1">
    <source>
        <dbReference type="EMBL" id="CAA0078729.1"/>
    </source>
</evidence>
<evidence type="ECO:0000313" key="4">
    <source>
        <dbReference type="Proteomes" id="UP000439591"/>
    </source>
</evidence>
<dbReference type="GO" id="GO:0016757">
    <property type="term" value="F:glycosyltransferase activity"/>
    <property type="evidence" value="ECO:0007669"/>
    <property type="project" value="UniProtKB-KW"/>
</dbReference>
<dbReference type="GO" id="GO:0005829">
    <property type="term" value="C:cytosol"/>
    <property type="evidence" value="ECO:0007669"/>
    <property type="project" value="TreeGrafter"/>
</dbReference>
<dbReference type="PANTHER" id="PTHR43235:SF1">
    <property type="entry name" value="GLUTAMINE AMIDOTRANSFERASE PB2B2.05-RELATED"/>
    <property type="match status" value="1"/>
</dbReference>
<keyword evidence="1" id="KW-0328">Glycosyltransferase</keyword>
<dbReference type="Proteomes" id="UP000439591">
    <property type="component" value="Unassembled WGS sequence"/>
</dbReference>
<evidence type="ECO:0000313" key="3">
    <source>
        <dbReference type="Proteomes" id="UP000435877"/>
    </source>
</evidence>
<dbReference type="EMBL" id="CACSIK010000001">
    <property type="protein sequence ID" value="CAA0086461.1"/>
    <property type="molecule type" value="Genomic_DNA"/>
</dbReference>
<dbReference type="OrthoDB" id="9813383at2"/>
<dbReference type="RefSeq" id="WP_159267687.1">
    <property type="nucleotide sequence ID" value="NZ_CACSIK010000001.1"/>
</dbReference>
<keyword evidence="3" id="KW-1185">Reference proteome</keyword>
<proteinExistence type="predicted"/>
<dbReference type="EC" id="2.4.2.-" evidence="1"/>
<dbReference type="InterPro" id="IPR044668">
    <property type="entry name" value="PuuD-like"/>
</dbReference>
<dbReference type="Proteomes" id="UP000435877">
    <property type="component" value="Unassembled WGS sequence"/>
</dbReference>
<dbReference type="EMBL" id="CACSIM010000001">
    <property type="protein sequence ID" value="CAA0078729.1"/>
    <property type="molecule type" value="Genomic_DNA"/>
</dbReference>
<sequence>MKKPLIGVTGDDTKLPLAWWFIRWALHRCGATAYRLTPQRCVIPEQLDGIIISGGDDIDQRLYLPDAPDTAPINRERDRFEMMALELSLQKDLPILGICRGAQLFNIVLGGSLHPDLQTQRRITSNKRMLIPRKTLNVDTGTTLHTILGSEHCKINSLHHQAINRLGDGLKVAGRDLDNIVQAVEAPNHRCHIGVQWHPEYLPFQHGQLRLFKHLVASATHD</sequence>
<keyword evidence="1" id="KW-0315">Glutamine amidotransferase</keyword>
<dbReference type="InterPro" id="IPR029062">
    <property type="entry name" value="Class_I_gatase-like"/>
</dbReference>
<dbReference type="GO" id="GO:0016811">
    <property type="term" value="F:hydrolase activity, acting on carbon-nitrogen (but not peptide) bonds, in linear amides"/>
    <property type="evidence" value="ECO:0007669"/>
    <property type="project" value="InterPro"/>
</dbReference>
<keyword evidence="1" id="KW-0808">Transferase</keyword>
<dbReference type="CDD" id="cd01745">
    <property type="entry name" value="GATase1_2"/>
    <property type="match status" value="1"/>
</dbReference>